<dbReference type="Pfam" id="PF14416">
    <property type="entry name" value="PMR5N"/>
    <property type="match status" value="1"/>
</dbReference>
<name>A0AAV5HQD1_9ROSI</name>
<dbReference type="EMBL" id="BPVZ01000002">
    <property type="protein sequence ID" value="GKU87962.1"/>
    <property type="molecule type" value="Genomic_DNA"/>
</dbReference>
<keyword evidence="3" id="KW-0812">Transmembrane</keyword>
<evidence type="ECO:0000313" key="10">
    <source>
        <dbReference type="Proteomes" id="UP001054252"/>
    </source>
</evidence>
<evidence type="ECO:0008006" key="11">
    <source>
        <dbReference type="Google" id="ProtNLM"/>
    </source>
</evidence>
<dbReference type="PANTHER" id="PTHR32285:SF324">
    <property type="entry name" value="PROTEIN TRICHOME BIREFRINGENCE-LIKE 25"/>
    <property type="match status" value="1"/>
</dbReference>
<evidence type="ECO:0000313" key="9">
    <source>
        <dbReference type="EMBL" id="GKU87962.1"/>
    </source>
</evidence>
<comment type="caution">
    <text evidence="9">The sequence shown here is derived from an EMBL/GenBank/DDBJ whole genome shotgun (WGS) entry which is preliminary data.</text>
</comment>
<feature type="domain" description="Trichome birefringence-like N-terminal" evidence="8">
    <location>
        <begin position="49"/>
        <end position="101"/>
    </location>
</feature>
<keyword evidence="4" id="KW-0735">Signal-anchor</keyword>
<organism evidence="9 10">
    <name type="scientific">Rubroshorea leprosula</name>
    <dbReference type="NCBI Taxonomy" id="152421"/>
    <lineage>
        <taxon>Eukaryota</taxon>
        <taxon>Viridiplantae</taxon>
        <taxon>Streptophyta</taxon>
        <taxon>Embryophyta</taxon>
        <taxon>Tracheophyta</taxon>
        <taxon>Spermatophyta</taxon>
        <taxon>Magnoliopsida</taxon>
        <taxon>eudicotyledons</taxon>
        <taxon>Gunneridae</taxon>
        <taxon>Pentapetalae</taxon>
        <taxon>rosids</taxon>
        <taxon>malvids</taxon>
        <taxon>Malvales</taxon>
        <taxon>Dipterocarpaceae</taxon>
        <taxon>Rubroshorea</taxon>
    </lineage>
</organism>
<reference evidence="9 10" key="1">
    <citation type="journal article" date="2021" name="Commun. Biol.">
        <title>The genome of Shorea leprosula (Dipterocarpaceae) highlights the ecological relevance of drought in aseasonal tropical rainforests.</title>
        <authorList>
            <person name="Ng K.K.S."/>
            <person name="Kobayashi M.J."/>
            <person name="Fawcett J.A."/>
            <person name="Hatakeyama M."/>
            <person name="Paape T."/>
            <person name="Ng C.H."/>
            <person name="Ang C.C."/>
            <person name="Tnah L.H."/>
            <person name="Lee C.T."/>
            <person name="Nishiyama T."/>
            <person name="Sese J."/>
            <person name="O'Brien M.J."/>
            <person name="Copetti D."/>
            <person name="Mohd Noor M.I."/>
            <person name="Ong R.C."/>
            <person name="Putra M."/>
            <person name="Sireger I.Z."/>
            <person name="Indrioko S."/>
            <person name="Kosugi Y."/>
            <person name="Izuno A."/>
            <person name="Isagi Y."/>
            <person name="Lee S.L."/>
            <person name="Shimizu K.K."/>
        </authorList>
    </citation>
    <scope>NUCLEOTIDE SEQUENCE [LARGE SCALE GENOMIC DNA]</scope>
    <source>
        <strain evidence="9">214</strain>
    </source>
</reference>
<dbReference type="Proteomes" id="UP001054252">
    <property type="component" value="Unassembled WGS sequence"/>
</dbReference>
<accession>A0AAV5HQD1</accession>
<protein>
    <recommendedName>
        <fullName evidence="11">Trichome birefringence-like N-terminal domain-containing protein</fullName>
    </recommendedName>
</protein>
<keyword evidence="10" id="KW-1185">Reference proteome</keyword>
<evidence type="ECO:0000256" key="6">
    <source>
        <dbReference type="ARBA" id="ARBA00023136"/>
    </source>
</evidence>
<evidence type="ECO:0000259" key="7">
    <source>
        <dbReference type="Pfam" id="PF13839"/>
    </source>
</evidence>
<dbReference type="PANTHER" id="PTHR32285">
    <property type="entry name" value="PROTEIN TRICHOME BIREFRINGENCE-LIKE 9-RELATED"/>
    <property type="match status" value="1"/>
</dbReference>
<evidence type="ECO:0000256" key="5">
    <source>
        <dbReference type="ARBA" id="ARBA00022989"/>
    </source>
</evidence>
<evidence type="ECO:0000259" key="8">
    <source>
        <dbReference type="Pfam" id="PF14416"/>
    </source>
</evidence>
<sequence>MSIITAVQPSEQGALDLLFIPIVKELLSYVRGWALRTCPYKTPIKLKVQCDLFIGDWVPDPSGSVYTNASCHVIESHQNCMKNGRPDSGYLYWRWNPRDCELPRFDPERFLDYMRDKSWAFIGDSISRNHVQSLLCILSQVEQAVEIYHDEEYR</sequence>
<evidence type="ECO:0000256" key="2">
    <source>
        <dbReference type="ARBA" id="ARBA00007727"/>
    </source>
</evidence>
<feature type="domain" description="Trichome birefringence-like C-terminal" evidence="7">
    <location>
        <begin position="102"/>
        <end position="152"/>
    </location>
</feature>
<dbReference type="AlphaFoldDB" id="A0AAV5HQD1"/>
<dbReference type="GO" id="GO:0016413">
    <property type="term" value="F:O-acetyltransferase activity"/>
    <property type="evidence" value="ECO:0007669"/>
    <property type="project" value="InterPro"/>
</dbReference>
<dbReference type="Pfam" id="PF13839">
    <property type="entry name" value="PC-Esterase"/>
    <property type="match status" value="1"/>
</dbReference>
<dbReference type="GO" id="GO:0016020">
    <property type="term" value="C:membrane"/>
    <property type="evidence" value="ECO:0007669"/>
    <property type="project" value="UniProtKB-SubCell"/>
</dbReference>
<proteinExistence type="inferred from homology"/>
<keyword evidence="6" id="KW-0472">Membrane</keyword>
<dbReference type="GO" id="GO:0005794">
    <property type="term" value="C:Golgi apparatus"/>
    <property type="evidence" value="ECO:0007669"/>
    <property type="project" value="TreeGrafter"/>
</dbReference>
<dbReference type="InterPro" id="IPR029962">
    <property type="entry name" value="TBL"/>
</dbReference>
<evidence type="ECO:0000256" key="4">
    <source>
        <dbReference type="ARBA" id="ARBA00022968"/>
    </source>
</evidence>
<evidence type="ECO:0000256" key="1">
    <source>
        <dbReference type="ARBA" id="ARBA00004167"/>
    </source>
</evidence>
<comment type="similarity">
    <text evidence="2">Belongs to the PC-esterase family. TBL subfamily.</text>
</comment>
<comment type="subcellular location">
    <subcellularLocation>
        <location evidence="1">Membrane</location>
        <topology evidence="1">Single-pass membrane protein</topology>
    </subcellularLocation>
</comment>
<gene>
    <name evidence="9" type="ORF">SLEP1_g2287</name>
</gene>
<keyword evidence="5" id="KW-1133">Transmembrane helix</keyword>
<dbReference type="InterPro" id="IPR025846">
    <property type="entry name" value="TBL_N"/>
</dbReference>
<evidence type="ECO:0000256" key="3">
    <source>
        <dbReference type="ARBA" id="ARBA00022692"/>
    </source>
</evidence>
<dbReference type="InterPro" id="IPR026057">
    <property type="entry name" value="TBL_C"/>
</dbReference>